<dbReference type="EnsemblFungi" id="PTTG_27719-t43_1">
    <property type="protein sequence ID" value="PTTG_27719-t43_1-p1"/>
    <property type="gene ID" value="PTTG_27719"/>
</dbReference>
<feature type="region of interest" description="Disordered" evidence="1">
    <location>
        <begin position="1"/>
        <end position="185"/>
    </location>
</feature>
<evidence type="ECO:0000313" key="4">
    <source>
        <dbReference type="Proteomes" id="UP000005240"/>
    </source>
</evidence>
<reference evidence="3" key="4">
    <citation type="submission" date="2025-05" db="UniProtKB">
        <authorList>
            <consortium name="EnsemblFungi"/>
        </authorList>
    </citation>
    <scope>IDENTIFICATION</scope>
    <source>
        <strain evidence="3">isolate 1-1 / race 1 (BBBD)</strain>
    </source>
</reference>
<dbReference type="AlphaFoldDB" id="A0A180GIE2"/>
<sequence length="433" mass="46247">MTPPKKAKSNTGSHSSSTRSAKPSLVLPGEFKRGGGPPQVESHDRAPPPDPPAIQASFSRGTSGEQPRVHDTPQGPGDHDAQHKQPGKRAKQPPKGPKLPSTKQPLEGPKPPSSLCTPRGASASTSGKRPSATGSGSSSTPTGPERSNEGKKELSNVNLQQTVPNEPDFSGGLPGNQSIAGPQSRKSAPLTLYQASGMLKHMFSEIEKVVNGNSRQVLSHTTSALTSLVKSVHKDVSTPVSNNAHLLKDIISDNFKAVKFSLAGISTISNSISTSISTSVAPISETIRTMGTRLDDLEEALEWVKLDSPVKKLAKTERNLKEFVQNALDITVSDLGSRKPSDPKLIHEMQGISARLFKLESHILKLSATVMAKPSAASFPDDLVRDLMERLEAGFKQLQGALLQKTHAASDSTLGEEVEQKLEEQSESQRIDF</sequence>
<reference evidence="3 4" key="3">
    <citation type="journal article" date="2017" name="G3 (Bethesda)">
        <title>Comparative analysis highlights variable genome content of wheat rusts and divergence of the mating loci.</title>
        <authorList>
            <person name="Cuomo C.A."/>
            <person name="Bakkeren G."/>
            <person name="Khalil H.B."/>
            <person name="Panwar V."/>
            <person name="Joly D."/>
            <person name="Linning R."/>
            <person name="Sakthikumar S."/>
            <person name="Song X."/>
            <person name="Adiconis X."/>
            <person name="Fan L."/>
            <person name="Goldberg J.M."/>
            <person name="Levin J.Z."/>
            <person name="Young S."/>
            <person name="Zeng Q."/>
            <person name="Anikster Y."/>
            <person name="Bruce M."/>
            <person name="Wang M."/>
            <person name="Yin C."/>
            <person name="McCallum B."/>
            <person name="Szabo L.J."/>
            <person name="Hulbert S."/>
            <person name="Chen X."/>
            <person name="Fellers J.P."/>
        </authorList>
    </citation>
    <scope>NUCLEOTIDE SEQUENCE</scope>
    <source>
        <strain evidence="3">isolate 1-1 / race 1 (BBBD)</strain>
        <strain evidence="4">Isolate 1-1 / race 1 (BBBD)</strain>
    </source>
</reference>
<feature type="region of interest" description="Disordered" evidence="1">
    <location>
        <begin position="413"/>
        <end position="433"/>
    </location>
</feature>
<dbReference type="VEuPathDB" id="FungiDB:PTTG_27719"/>
<organism evidence="2">
    <name type="scientific">Puccinia triticina (isolate 1-1 / race 1 (BBBD))</name>
    <name type="common">Brown leaf rust fungus</name>
    <dbReference type="NCBI Taxonomy" id="630390"/>
    <lineage>
        <taxon>Eukaryota</taxon>
        <taxon>Fungi</taxon>
        <taxon>Dikarya</taxon>
        <taxon>Basidiomycota</taxon>
        <taxon>Pucciniomycotina</taxon>
        <taxon>Pucciniomycetes</taxon>
        <taxon>Pucciniales</taxon>
        <taxon>Pucciniaceae</taxon>
        <taxon>Puccinia</taxon>
    </lineage>
</organism>
<feature type="compositionally biased region" description="Polar residues" evidence="1">
    <location>
        <begin position="56"/>
        <end position="65"/>
    </location>
</feature>
<name>A0A180GIE2_PUCT1</name>
<dbReference type="Proteomes" id="UP000005240">
    <property type="component" value="Unassembled WGS sequence"/>
</dbReference>
<dbReference type="EMBL" id="ADAS02000067">
    <property type="protein sequence ID" value="OAV92249.1"/>
    <property type="molecule type" value="Genomic_DNA"/>
</dbReference>
<feature type="compositionally biased region" description="Basic and acidic residues" evidence="1">
    <location>
        <begin position="67"/>
        <end position="83"/>
    </location>
</feature>
<evidence type="ECO:0000256" key="1">
    <source>
        <dbReference type="SAM" id="MobiDB-lite"/>
    </source>
</evidence>
<feature type="compositionally biased region" description="Low complexity" evidence="1">
    <location>
        <begin position="130"/>
        <end position="144"/>
    </location>
</feature>
<evidence type="ECO:0000313" key="3">
    <source>
        <dbReference type="EnsemblFungi" id="PTTG_27719-t43_1-p1"/>
    </source>
</evidence>
<protein>
    <submittedName>
        <fullName evidence="2 3">Uncharacterized protein</fullName>
    </submittedName>
</protein>
<feature type="compositionally biased region" description="Low complexity" evidence="1">
    <location>
        <begin position="9"/>
        <end position="20"/>
    </location>
</feature>
<dbReference type="OrthoDB" id="10672185at2759"/>
<feature type="compositionally biased region" description="Polar residues" evidence="1">
    <location>
        <begin position="155"/>
        <end position="164"/>
    </location>
</feature>
<reference evidence="2" key="1">
    <citation type="submission" date="2009-11" db="EMBL/GenBank/DDBJ databases">
        <authorList>
            <consortium name="The Broad Institute Genome Sequencing Platform"/>
            <person name="Ward D."/>
            <person name="Feldgarden M."/>
            <person name="Earl A."/>
            <person name="Young S.K."/>
            <person name="Zeng Q."/>
            <person name="Koehrsen M."/>
            <person name="Alvarado L."/>
            <person name="Berlin A."/>
            <person name="Bochicchio J."/>
            <person name="Borenstein D."/>
            <person name="Chapman S.B."/>
            <person name="Chen Z."/>
            <person name="Engels R."/>
            <person name="Freedman E."/>
            <person name="Gellesch M."/>
            <person name="Goldberg J."/>
            <person name="Griggs A."/>
            <person name="Gujja S."/>
            <person name="Heilman E."/>
            <person name="Heiman D."/>
            <person name="Hepburn T."/>
            <person name="Howarth C."/>
            <person name="Jen D."/>
            <person name="Larson L."/>
            <person name="Lewis B."/>
            <person name="Mehta T."/>
            <person name="Park D."/>
            <person name="Pearson M."/>
            <person name="Roberts A."/>
            <person name="Saif S."/>
            <person name="Shea T."/>
            <person name="Shenoy N."/>
            <person name="Sisk P."/>
            <person name="Stolte C."/>
            <person name="Sykes S."/>
            <person name="Thomson T."/>
            <person name="Walk T."/>
            <person name="White J."/>
            <person name="Yandava C."/>
            <person name="Izard J."/>
            <person name="Baranova O.V."/>
            <person name="Blanton J.M."/>
            <person name="Tanner A.C."/>
            <person name="Dewhirst F.E."/>
            <person name="Haas B."/>
            <person name="Nusbaum C."/>
            <person name="Birren B."/>
        </authorList>
    </citation>
    <scope>NUCLEOTIDE SEQUENCE [LARGE SCALE GENOMIC DNA]</scope>
    <source>
        <strain evidence="2">1-1 BBBD Race 1</strain>
    </source>
</reference>
<gene>
    <name evidence="2" type="ORF">PTTG_27719</name>
</gene>
<feature type="compositionally biased region" description="Basic and acidic residues" evidence="1">
    <location>
        <begin position="418"/>
        <end position="433"/>
    </location>
</feature>
<proteinExistence type="predicted"/>
<feature type="compositionally biased region" description="Polar residues" evidence="1">
    <location>
        <begin position="175"/>
        <end position="185"/>
    </location>
</feature>
<keyword evidence="4" id="KW-1185">Reference proteome</keyword>
<reference evidence="2" key="2">
    <citation type="submission" date="2016-05" db="EMBL/GenBank/DDBJ databases">
        <title>Comparative analysis highlights variable genome content of wheat rusts and divergence of the mating loci.</title>
        <authorList>
            <person name="Cuomo C.A."/>
            <person name="Bakkeren G."/>
            <person name="Szabo L."/>
            <person name="Khalil H."/>
            <person name="Joly D."/>
            <person name="Goldberg J."/>
            <person name="Young S."/>
            <person name="Zeng Q."/>
            <person name="Fellers J."/>
        </authorList>
    </citation>
    <scope>NUCLEOTIDE SEQUENCE [LARGE SCALE GENOMIC DNA]</scope>
    <source>
        <strain evidence="2">1-1 BBBD Race 1</strain>
    </source>
</reference>
<accession>A0A180GIE2</accession>
<evidence type="ECO:0000313" key="2">
    <source>
        <dbReference type="EMBL" id="OAV92249.1"/>
    </source>
</evidence>